<evidence type="ECO:0000256" key="6">
    <source>
        <dbReference type="ARBA" id="ARBA00022723"/>
    </source>
</evidence>
<dbReference type="GO" id="GO:0070987">
    <property type="term" value="P:error-free translesion synthesis"/>
    <property type="evidence" value="ECO:0007669"/>
    <property type="project" value="UniProtKB-ARBA"/>
</dbReference>
<dbReference type="FunFam" id="3.30.70.270:FF:000014">
    <property type="entry name" value="DNA polymerase kappa subunit"/>
    <property type="match status" value="1"/>
</dbReference>
<evidence type="ECO:0000259" key="16">
    <source>
        <dbReference type="PROSITE" id="PS50173"/>
    </source>
</evidence>
<keyword evidence="12 14" id="KW-0234">DNA repair</keyword>
<dbReference type="GO" id="GO:0042276">
    <property type="term" value="P:error-prone translesion synthesis"/>
    <property type="evidence" value="ECO:0007669"/>
    <property type="project" value="TreeGrafter"/>
</dbReference>
<evidence type="ECO:0000256" key="3">
    <source>
        <dbReference type="ARBA" id="ARBA00022679"/>
    </source>
</evidence>
<feature type="compositionally biased region" description="Low complexity" evidence="15">
    <location>
        <begin position="518"/>
        <end position="529"/>
    </location>
</feature>
<evidence type="ECO:0000256" key="13">
    <source>
        <dbReference type="ARBA" id="ARBA00049244"/>
    </source>
</evidence>
<keyword evidence="3" id="KW-0808">Transferase</keyword>
<dbReference type="PROSITE" id="PS51908">
    <property type="entry name" value="ZF_UBZ4"/>
    <property type="match status" value="1"/>
</dbReference>
<feature type="domain" description="UBZ4-type" evidence="17">
    <location>
        <begin position="540"/>
        <end position="569"/>
    </location>
</feature>
<dbReference type="PANTHER" id="PTHR11076">
    <property type="entry name" value="DNA REPAIR POLYMERASE UMUC / TRANSFERASE FAMILY MEMBER"/>
    <property type="match status" value="1"/>
</dbReference>
<evidence type="ECO:0000256" key="11">
    <source>
        <dbReference type="ARBA" id="ARBA00022932"/>
    </source>
</evidence>
<feature type="region of interest" description="Disordered" evidence="15">
    <location>
        <begin position="39"/>
        <end position="77"/>
    </location>
</feature>
<evidence type="ECO:0000259" key="17">
    <source>
        <dbReference type="PROSITE" id="PS51908"/>
    </source>
</evidence>
<gene>
    <name evidence="18" type="ORF">BCR43DRAFT_486727</name>
</gene>
<protein>
    <recommendedName>
        <fullName evidence="2">DNA polymerase kappa</fullName>
        <ecNumber evidence="1">2.7.7.7</ecNumber>
    </recommendedName>
</protein>
<dbReference type="FunFam" id="1.10.150.810:FF:000003">
    <property type="entry name" value="DNA polymerase kappa subunit"/>
    <property type="match status" value="1"/>
</dbReference>
<dbReference type="InterPro" id="IPR043128">
    <property type="entry name" value="Rev_trsase/Diguanyl_cyclase"/>
</dbReference>
<dbReference type="GO" id="GO:0003887">
    <property type="term" value="F:DNA-directed DNA polymerase activity"/>
    <property type="evidence" value="ECO:0007669"/>
    <property type="project" value="UniProtKB-KW"/>
</dbReference>
<accession>A0A1X2HQY7</accession>
<evidence type="ECO:0000313" key="18">
    <source>
        <dbReference type="EMBL" id="ORZ01306.1"/>
    </source>
</evidence>
<evidence type="ECO:0000256" key="7">
    <source>
        <dbReference type="ARBA" id="ARBA00022763"/>
    </source>
</evidence>
<dbReference type="FunCoup" id="A0A1X2HQY7">
    <property type="interactions" value="239"/>
</dbReference>
<dbReference type="FunFam" id="3.30.1490.100:FF:000004">
    <property type="entry name" value="DNA polymerase IV"/>
    <property type="match status" value="1"/>
</dbReference>
<dbReference type="SUPFAM" id="SSF100879">
    <property type="entry name" value="Lesion bypass DNA polymerase (Y-family), little finger domain"/>
    <property type="match status" value="1"/>
</dbReference>
<dbReference type="InterPro" id="IPR017961">
    <property type="entry name" value="DNA_pol_Y-fam_little_finger"/>
</dbReference>
<evidence type="ECO:0000256" key="9">
    <source>
        <dbReference type="ARBA" id="ARBA00022833"/>
    </source>
</evidence>
<dbReference type="Gene3D" id="3.30.70.270">
    <property type="match status" value="1"/>
</dbReference>
<evidence type="ECO:0000256" key="8">
    <source>
        <dbReference type="ARBA" id="ARBA00022771"/>
    </source>
</evidence>
<dbReference type="Pfam" id="PF00817">
    <property type="entry name" value="IMS"/>
    <property type="match status" value="1"/>
</dbReference>
<keyword evidence="9" id="KW-0862">Zinc</keyword>
<dbReference type="Proteomes" id="UP000242180">
    <property type="component" value="Unassembled WGS sequence"/>
</dbReference>
<keyword evidence="8 14" id="KW-0863">Zinc-finger</keyword>
<dbReference type="Gene3D" id="1.10.150.810">
    <property type="match status" value="1"/>
</dbReference>
<dbReference type="CDD" id="cd03586">
    <property type="entry name" value="PolY_Pol_IV_kappa"/>
    <property type="match status" value="1"/>
</dbReference>
<evidence type="ECO:0000313" key="19">
    <source>
        <dbReference type="Proteomes" id="UP000242180"/>
    </source>
</evidence>
<proteinExistence type="inferred from homology"/>
<comment type="caution">
    <text evidence="18">The sequence shown here is derived from an EMBL/GenBank/DDBJ whole genome shotgun (WGS) entry which is preliminary data.</text>
</comment>
<feature type="compositionally biased region" description="Low complexity" evidence="15">
    <location>
        <begin position="39"/>
        <end position="57"/>
    </location>
</feature>
<dbReference type="InParanoid" id="A0A1X2HQY7"/>
<keyword evidence="19" id="KW-1185">Reference proteome</keyword>
<evidence type="ECO:0000256" key="12">
    <source>
        <dbReference type="ARBA" id="ARBA00023204"/>
    </source>
</evidence>
<dbReference type="Gene3D" id="3.30.1490.100">
    <property type="entry name" value="DNA polymerase, Y-family, little finger domain"/>
    <property type="match status" value="1"/>
</dbReference>
<keyword evidence="4" id="KW-0548">Nucleotidyltransferase</keyword>
<evidence type="ECO:0000256" key="1">
    <source>
        <dbReference type="ARBA" id="ARBA00012417"/>
    </source>
</evidence>
<dbReference type="GO" id="GO:0006260">
    <property type="term" value="P:DNA replication"/>
    <property type="evidence" value="ECO:0007669"/>
    <property type="project" value="UniProtKB-KW"/>
</dbReference>
<dbReference type="Gene3D" id="3.40.1170.60">
    <property type="match status" value="1"/>
</dbReference>
<dbReference type="OrthoDB" id="1747274at2759"/>
<dbReference type="EMBL" id="MCGN01000002">
    <property type="protein sequence ID" value="ORZ01306.1"/>
    <property type="molecule type" value="Genomic_DNA"/>
</dbReference>
<dbReference type="GO" id="GO:0003684">
    <property type="term" value="F:damaged DNA binding"/>
    <property type="evidence" value="ECO:0007669"/>
    <property type="project" value="InterPro"/>
</dbReference>
<dbReference type="SMART" id="SM00734">
    <property type="entry name" value="ZnF_Rad18"/>
    <property type="match status" value="1"/>
</dbReference>
<dbReference type="FunFam" id="1.10.150.810:FF:000001">
    <property type="entry name" value="DNA polymerase kappa"/>
    <property type="match status" value="1"/>
</dbReference>
<evidence type="ECO:0000256" key="15">
    <source>
        <dbReference type="SAM" id="MobiDB-lite"/>
    </source>
</evidence>
<dbReference type="InterPro" id="IPR022880">
    <property type="entry name" value="DNApol_IV"/>
</dbReference>
<evidence type="ECO:0000256" key="5">
    <source>
        <dbReference type="ARBA" id="ARBA00022705"/>
    </source>
</evidence>
<evidence type="ECO:0000256" key="10">
    <source>
        <dbReference type="ARBA" id="ARBA00022842"/>
    </source>
</evidence>
<dbReference type="GO" id="GO:0008270">
    <property type="term" value="F:zinc ion binding"/>
    <property type="evidence" value="ECO:0007669"/>
    <property type="project" value="UniProtKB-KW"/>
</dbReference>
<dbReference type="Gene3D" id="3.30.160.60">
    <property type="entry name" value="Classic Zinc Finger"/>
    <property type="match status" value="1"/>
</dbReference>
<dbReference type="EC" id="2.7.7.7" evidence="1"/>
<reference evidence="18 19" key="1">
    <citation type="submission" date="2016-07" db="EMBL/GenBank/DDBJ databases">
        <title>Pervasive Adenine N6-methylation of Active Genes in Fungi.</title>
        <authorList>
            <consortium name="DOE Joint Genome Institute"/>
            <person name="Mondo S.J."/>
            <person name="Dannebaum R.O."/>
            <person name="Kuo R.C."/>
            <person name="Labutti K."/>
            <person name="Haridas S."/>
            <person name="Kuo A."/>
            <person name="Salamov A."/>
            <person name="Ahrendt S.R."/>
            <person name="Lipzen A."/>
            <person name="Sullivan W."/>
            <person name="Andreopoulos W.B."/>
            <person name="Clum A."/>
            <person name="Lindquist E."/>
            <person name="Daum C."/>
            <person name="Ramamoorthy G.K."/>
            <person name="Gryganskyi A."/>
            <person name="Culley D."/>
            <person name="Magnuson J.K."/>
            <person name="James T.Y."/>
            <person name="O'Malley M.A."/>
            <person name="Stajich J.E."/>
            <person name="Spatafora J.W."/>
            <person name="Visel A."/>
            <person name="Grigoriev I.V."/>
        </authorList>
    </citation>
    <scope>NUCLEOTIDE SEQUENCE [LARGE SCALE GENOMIC DNA]</scope>
    <source>
        <strain evidence="18 19">NRRL 2496</strain>
    </source>
</reference>
<sequence>MAECANDDDQIASQIIEEEDVFFDDADDLPVDHLLPAKESSLCSSEPSSSSASSLSSNDTLRKRLAGPSTNKAGMDSVDKERVNRIIYEASKGSAFFENERRRDEAVTKRIDAMLAKYNAIRDLDLSVESQVAEHMLHEMEESRDLTQHICHIDMDAFYASVEELSQPELKKVPMAVGSTSMLTTSNYEARKYGVRSAMPGYIALKLCPQLKIVRPHFDKYKSASKQVQAIFAKYDPNFAAMSLDEAYLNLTDYLSKTDMSPPALVEQIRQEIFEQTQLTASAGIAANKMLSKVCSDINKPNGQYYLPNTREAVVEFVKTLRIRKISGVGRVTERVLEALGVQTCGDIYARRAVLYRLLSPVSFKFLLRCHLGLGSTTVHHDTERKSISVERTFSSISEKRALLAKVDELAELLANDLDAKRVKGKTVGLKIKLTSFEVRVRAKTMPYYVYRASDLARIAKELLLKEMPVSLRLMGIKLSSLKDRTIDEDAVKKFFSVIPAKRPSSGDPSPPPESKQRVQQLEQQQKQGQNEDEEEELAAVECPICNRNLQLDNIAFNRHVDECLNRAAVRTILKKERTSTSPSPSPNDSSKSLLYYWKKDVT</sequence>
<dbReference type="OMA" id="EVYTRQV"/>
<feature type="region of interest" description="Disordered" evidence="15">
    <location>
        <begin position="500"/>
        <end position="536"/>
    </location>
</feature>
<dbReference type="HAMAP" id="MF_01113">
    <property type="entry name" value="DNApol_IV"/>
    <property type="match status" value="1"/>
</dbReference>
<organism evidence="18 19">
    <name type="scientific">Syncephalastrum racemosum</name>
    <name type="common">Filamentous fungus</name>
    <dbReference type="NCBI Taxonomy" id="13706"/>
    <lineage>
        <taxon>Eukaryota</taxon>
        <taxon>Fungi</taxon>
        <taxon>Fungi incertae sedis</taxon>
        <taxon>Mucoromycota</taxon>
        <taxon>Mucoromycotina</taxon>
        <taxon>Mucoromycetes</taxon>
        <taxon>Mucorales</taxon>
        <taxon>Syncephalastraceae</taxon>
        <taxon>Syncephalastrum</taxon>
    </lineage>
</organism>
<keyword evidence="10" id="KW-0460">Magnesium</keyword>
<feature type="region of interest" description="Disordered" evidence="15">
    <location>
        <begin position="576"/>
        <end position="595"/>
    </location>
</feature>
<keyword evidence="11" id="KW-0239">DNA-directed DNA polymerase</keyword>
<dbReference type="InterPro" id="IPR036775">
    <property type="entry name" value="DNA_pol_Y-fam_lit_finger_sf"/>
</dbReference>
<dbReference type="GO" id="GO:0005634">
    <property type="term" value="C:nucleus"/>
    <property type="evidence" value="ECO:0007669"/>
    <property type="project" value="TreeGrafter"/>
</dbReference>
<dbReference type="GO" id="GO:0006281">
    <property type="term" value="P:DNA repair"/>
    <property type="evidence" value="ECO:0007669"/>
    <property type="project" value="UniProtKB-KW"/>
</dbReference>
<evidence type="ECO:0000256" key="14">
    <source>
        <dbReference type="PROSITE-ProRule" id="PRU01256"/>
    </source>
</evidence>
<dbReference type="NCBIfam" id="NF002677">
    <property type="entry name" value="PRK02406.1"/>
    <property type="match status" value="1"/>
</dbReference>
<dbReference type="SUPFAM" id="SSF56672">
    <property type="entry name" value="DNA/RNA polymerases"/>
    <property type="match status" value="1"/>
</dbReference>
<dbReference type="PANTHER" id="PTHR11076:SF33">
    <property type="entry name" value="DNA POLYMERASE KAPPA"/>
    <property type="match status" value="1"/>
</dbReference>
<dbReference type="STRING" id="13706.A0A1X2HQY7"/>
<comment type="catalytic activity">
    <reaction evidence="13">
        <text>DNA(n) + a 2'-deoxyribonucleoside 5'-triphosphate = DNA(n+1) + diphosphate</text>
        <dbReference type="Rhea" id="RHEA:22508"/>
        <dbReference type="Rhea" id="RHEA-COMP:17339"/>
        <dbReference type="Rhea" id="RHEA-COMP:17340"/>
        <dbReference type="ChEBI" id="CHEBI:33019"/>
        <dbReference type="ChEBI" id="CHEBI:61560"/>
        <dbReference type="ChEBI" id="CHEBI:173112"/>
        <dbReference type="EC" id="2.7.7.7"/>
    </reaction>
</comment>
<evidence type="ECO:0000256" key="2">
    <source>
        <dbReference type="ARBA" id="ARBA00016178"/>
    </source>
</evidence>
<dbReference type="InterPro" id="IPR050116">
    <property type="entry name" value="DNA_polymerase-Y"/>
</dbReference>
<dbReference type="InterPro" id="IPR043502">
    <property type="entry name" value="DNA/RNA_pol_sf"/>
</dbReference>
<dbReference type="Gene3D" id="1.10.150.20">
    <property type="entry name" value="5' to 3' exonuclease, C-terminal subdomain"/>
    <property type="match status" value="1"/>
</dbReference>
<keyword evidence="5" id="KW-0235">DNA replication</keyword>
<dbReference type="InterPro" id="IPR006642">
    <property type="entry name" value="Rad18_UBZ4"/>
</dbReference>
<dbReference type="PROSITE" id="PS50173">
    <property type="entry name" value="UMUC"/>
    <property type="match status" value="1"/>
</dbReference>
<dbReference type="InterPro" id="IPR001126">
    <property type="entry name" value="UmuC"/>
</dbReference>
<name>A0A1X2HQY7_SYNRA</name>
<feature type="domain" description="UmuC" evidence="16">
    <location>
        <begin position="150"/>
        <end position="330"/>
    </location>
</feature>
<keyword evidence="7 14" id="KW-0227">DNA damage</keyword>
<dbReference type="Pfam" id="PF11799">
    <property type="entry name" value="IMS_C"/>
    <property type="match status" value="1"/>
</dbReference>
<keyword evidence="6" id="KW-0479">Metal-binding</keyword>
<dbReference type="AlphaFoldDB" id="A0A1X2HQY7"/>
<feature type="compositionally biased region" description="Low complexity" evidence="15">
    <location>
        <begin position="580"/>
        <end position="593"/>
    </location>
</feature>
<dbReference type="FunFam" id="3.40.1170.60:FF:000012">
    <property type="entry name" value="Putative DNA-directed polymerase kappa"/>
    <property type="match status" value="1"/>
</dbReference>
<evidence type="ECO:0000256" key="4">
    <source>
        <dbReference type="ARBA" id="ARBA00022695"/>
    </source>
</evidence>